<evidence type="ECO:0000259" key="2">
    <source>
        <dbReference type="PROSITE" id="PS51192"/>
    </source>
</evidence>
<evidence type="ECO:0000313" key="4">
    <source>
        <dbReference type="Proteomes" id="UP000664859"/>
    </source>
</evidence>
<organism evidence="3 4">
    <name type="scientific">Tribonema minus</name>
    <dbReference type="NCBI Taxonomy" id="303371"/>
    <lineage>
        <taxon>Eukaryota</taxon>
        <taxon>Sar</taxon>
        <taxon>Stramenopiles</taxon>
        <taxon>Ochrophyta</taxon>
        <taxon>PX clade</taxon>
        <taxon>Xanthophyceae</taxon>
        <taxon>Tribonematales</taxon>
        <taxon>Tribonemataceae</taxon>
        <taxon>Tribonema</taxon>
    </lineage>
</organism>
<dbReference type="EMBL" id="JAFCMP010000090">
    <property type="protein sequence ID" value="KAG5187404.1"/>
    <property type="molecule type" value="Genomic_DNA"/>
</dbReference>
<accession>A0A836CJ62</accession>
<dbReference type="AlphaFoldDB" id="A0A836CJ62"/>
<dbReference type="InterPro" id="IPR027417">
    <property type="entry name" value="P-loop_NTPase"/>
</dbReference>
<dbReference type="InterPro" id="IPR011545">
    <property type="entry name" value="DEAD/DEAH_box_helicase_dom"/>
</dbReference>
<proteinExistence type="predicted"/>
<keyword evidence="4" id="KW-1185">Reference proteome</keyword>
<evidence type="ECO:0000313" key="3">
    <source>
        <dbReference type="EMBL" id="KAG5187404.1"/>
    </source>
</evidence>
<dbReference type="InterPro" id="IPR014001">
    <property type="entry name" value="Helicase_ATP-bd"/>
</dbReference>
<comment type="caution">
    <text evidence="3">The sequence shown here is derived from an EMBL/GenBank/DDBJ whole genome shotgun (WGS) entry which is preliminary data.</text>
</comment>
<dbReference type="GO" id="GO:0005524">
    <property type="term" value="F:ATP binding"/>
    <property type="evidence" value="ECO:0007669"/>
    <property type="project" value="InterPro"/>
</dbReference>
<feature type="domain" description="Helicase ATP-binding" evidence="2">
    <location>
        <begin position="182"/>
        <end position="348"/>
    </location>
</feature>
<dbReference type="Pfam" id="PF00270">
    <property type="entry name" value="DEAD"/>
    <property type="match status" value="1"/>
</dbReference>
<feature type="region of interest" description="Disordered" evidence="1">
    <location>
        <begin position="429"/>
        <end position="465"/>
    </location>
</feature>
<dbReference type="PROSITE" id="PS51192">
    <property type="entry name" value="HELICASE_ATP_BIND_1"/>
    <property type="match status" value="1"/>
</dbReference>
<name>A0A836CJ62_9STRA</name>
<dbReference type="Gene3D" id="3.40.50.300">
    <property type="entry name" value="P-loop containing nucleotide triphosphate hydrolases"/>
    <property type="match status" value="1"/>
</dbReference>
<gene>
    <name evidence="3" type="ORF">JKP88DRAFT_276152</name>
</gene>
<dbReference type="SMART" id="SM00487">
    <property type="entry name" value="DEXDc"/>
    <property type="match status" value="1"/>
</dbReference>
<dbReference type="SUPFAM" id="SSF52540">
    <property type="entry name" value="P-loop containing nucleoside triphosphate hydrolases"/>
    <property type="match status" value="1"/>
</dbReference>
<sequence length="465" mass="52348">MATDMPDWLLYEHQMCKVHRETTGHQVWHWSEIGLDLLVKAGYVDSLNKALYQAVEARRKGRPFGEYGIDGLSLDPEDVFHSLQAKIRNTSKVHARDLATFVNVVLLRLAQKNPLSRGYLYTNARLEINVFHDLFKRSGNFELRTMAPSTLRPTDAAVPVASAEVVAPCFTLRAYQVKALQALDEWEKDMFLLQQPCGTGKTLTFAEHAKKYKNVICIAPLMMSTRQNFDVVRGILGADYTSLLADSDGGGATRNPDRILEVMRSQKSFISATYKTFTDMVSDMIIDNPDLYKSMLVIVDEAHNATAEMMDVLEMLSTMDIKVLLSTATPPAALSAPEEDDIKFDAVQKIWRKGAEVLVREETDSVQTQESYRVQCLTAVEVMDAKILRAIEIMRKRISEGQTAVPPMDYTVGDWRSRFELLRSLYVKQQDKRKPASTVTEPVSDDASDSDSDSSAESDKKKQRV</sequence>
<feature type="compositionally biased region" description="Acidic residues" evidence="1">
    <location>
        <begin position="443"/>
        <end position="456"/>
    </location>
</feature>
<reference evidence="3" key="1">
    <citation type="submission" date="2021-02" db="EMBL/GenBank/DDBJ databases">
        <title>First Annotated Genome of the Yellow-green Alga Tribonema minus.</title>
        <authorList>
            <person name="Mahan K.M."/>
        </authorList>
    </citation>
    <scope>NUCLEOTIDE SEQUENCE</scope>
    <source>
        <strain evidence="3">UTEX B ZZ1240</strain>
    </source>
</reference>
<dbReference type="GO" id="GO:0003676">
    <property type="term" value="F:nucleic acid binding"/>
    <property type="evidence" value="ECO:0007669"/>
    <property type="project" value="InterPro"/>
</dbReference>
<dbReference type="Proteomes" id="UP000664859">
    <property type="component" value="Unassembled WGS sequence"/>
</dbReference>
<protein>
    <recommendedName>
        <fullName evidence="2">Helicase ATP-binding domain-containing protein</fullName>
    </recommendedName>
</protein>
<evidence type="ECO:0000256" key="1">
    <source>
        <dbReference type="SAM" id="MobiDB-lite"/>
    </source>
</evidence>